<reference evidence="7" key="1">
    <citation type="submission" date="2022-04" db="EMBL/GenBank/DDBJ databases">
        <title>Carnegiea gigantea Genome sequencing and assembly v2.</title>
        <authorList>
            <person name="Copetti D."/>
            <person name="Sanderson M.J."/>
            <person name="Burquez A."/>
            <person name="Wojciechowski M.F."/>
        </authorList>
    </citation>
    <scope>NUCLEOTIDE SEQUENCE</scope>
    <source>
        <strain evidence="7">SGP5-SGP5p</strain>
        <tissue evidence="7">Aerial part</tissue>
    </source>
</reference>
<evidence type="ECO:0000259" key="6">
    <source>
        <dbReference type="PROSITE" id="PS50600"/>
    </source>
</evidence>
<dbReference type="GO" id="GO:0016926">
    <property type="term" value="P:protein desumoylation"/>
    <property type="evidence" value="ECO:0007669"/>
    <property type="project" value="TreeGrafter"/>
</dbReference>
<dbReference type="PANTHER" id="PTHR12606:SF136">
    <property type="entry name" value="ULP1 PROTEASE FAMILY PROTEIN"/>
    <property type="match status" value="1"/>
</dbReference>
<keyword evidence="4" id="KW-0788">Thiol protease</keyword>
<accession>A0A9Q1JGR0</accession>
<evidence type="ECO:0000256" key="5">
    <source>
        <dbReference type="SAM" id="MobiDB-lite"/>
    </source>
</evidence>
<protein>
    <recommendedName>
        <fullName evidence="6">Ubiquitin-like protease family profile domain-containing protein</fullName>
    </recommendedName>
</protein>
<feature type="domain" description="Ubiquitin-like protease family profile" evidence="6">
    <location>
        <begin position="213"/>
        <end position="418"/>
    </location>
</feature>
<evidence type="ECO:0000256" key="1">
    <source>
        <dbReference type="ARBA" id="ARBA00005234"/>
    </source>
</evidence>
<feature type="region of interest" description="Disordered" evidence="5">
    <location>
        <begin position="183"/>
        <end position="211"/>
    </location>
</feature>
<dbReference type="OrthoDB" id="5065855at2759"/>
<sequence length="446" mass="48958">MWQKQVCMKSVQARVRTRMQPARQQRVSSVVQQPVPEVGKSGAMPGPHVREAAASTDGPGAAVADVYVGGDSAAREGECTSPASSAANEEDCTHAAMEGGILWRRMILGWSPCTMHHRLQQTLPALMRRHPLVGDSGHMVTTPEQVGEIAGETEMTSPDVDDVGIENRPQFMAAHSLNQLVSPSARKSKKEMKEGVTGADEAPAVDDPAEGSVDPPILDVQPLSVEGSSISPSVEELNKFKLMKEVLAGYIFTPLSATRMELVTKIGRKAYSSACRSSCRQVGYGASSMWFQRGSCVQVTLHNKGHISGVIWDNLKATPQPDVRYVLLPLLEKTNEHWFLLVADLRERSFLVYDSLPSPVAKIRRELVDSARIAFILAFLRSSTYVDAGHWEVLTPNCPEQRNGHDCGVFVMAFMKLLSLKADGFEFDQDCVPYYRDKCLLSFLQG</sequence>
<gene>
    <name evidence="7" type="ORF">Cgig2_019207</name>
</gene>
<dbReference type="AlphaFoldDB" id="A0A9Q1JGR0"/>
<evidence type="ECO:0000313" key="8">
    <source>
        <dbReference type="Proteomes" id="UP001153076"/>
    </source>
</evidence>
<keyword evidence="3" id="KW-0378">Hydrolase</keyword>
<evidence type="ECO:0000313" key="7">
    <source>
        <dbReference type="EMBL" id="KAJ8424262.1"/>
    </source>
</evidence>
<name>A0A9Q1JGR0_9CARY</name>
<evidence type="ECO:0000256" key="3">
    <source>
        <dbReference type="ARBA" id="ARBA00022801"/>
    </source>
</evidence>
<proteinExistence type="inferred from homology"/>
<dbReference type="Pfam" id="PF02902">
    <property type="entry name" value="Peptidase_C48"/>
    <property type="match status" value="1"/>
</dbReference>
<comment type="caution">
    <text evidence="7">The sequence shown here is derived from an EMBL/GenBank/DDBJ whole genome shotgun (WGS) entry which is preliminary data.</text>
</comment>
<organism evidence="7 8">
    <name type="scientific">Carnegiea gigantea</name>
    <dbReference type="NCBI Taxonomy" id="171969"/>
    <lineage>
        <taxon>Eukaryota</taxon>
        <taxon>Viridiplantae</taxon>
        <taxon>Streptophyta</taxon>
        <taxon>Embryophyta</taxon>
        <taxon>Tracheophyta</taxon>
        <taxon>Spermatophyta</taxon>
        <taxon>Magnoliopsida</taxon>
        <taxon>eudicotyledons</taxon>
        <taxon>Gunneridae</taxon>
        <taxon>Pentapetalae</taxon>
        <taxon>Caryophyllales</taxon>
        <taxon>Cactineae</taxon>
        <taxon>Cactaceae</taxon>
        <taxon>Cactoideae</taxon>
        <taxon>Echinocereeae</taxon>
        <taxon>Carnegiea</taxon>
    </lineage>
</organism>
<dbReference type="PROSITE" id="PS50600">
    <property type="entry name" value="ULP_PROTEASE"/>
    <property type="match status" value="1"/>
</dbReference>
<dbReference type="GO" id="GO:0005634">
    <property type="term" value="C:nucleus"/>
    <property type="evidence" value="ECO:0007669"/>
    <property type="project" value="TreeGrafter"/>
</dbReference>
<dbReference type="Gene3D" id="3.40.395.10">
    <property type="entry name" value="Adenoviral Proteinase, Chain A"/>
    <property type="match status" value="1"/>
</dbReference>
<evidence type="ECO:0000256" key="4">
    <source>
        <dbReference type="ARBA" id="ARBA00022807"/>
    </source>
</evidence>
<dbReference type="InterPro" id="IPR038765">
    <property type="entry name" value="Papain-like_cys_pep_sf"/>
</dbReference>
<keyword evidence="2" id="KW-0645">Protease</keyword>
<dbReference type="PANTHER" id="PTHR12606">
    <property type="entry name" value="SENTRIN/SUMO-SPECIFIC PROTEASE"/>
    <property type="match status" value="1"/>
</dbReference>
<comment type="similarity">
    <text evidence="1">Belongs to the peptidase C48 family.</text>
</comment>
<dbReference type="InterPro" id="IPR003653">
    <property type="entry name" value="Peptidase_C48_C"/>
</dbReference>
<dbReference type="EMBL" id="JAKOGI010001723">
    <property type="protein sequence ID" value="KAJ8424262.1"/>
    <property type="molecule type" value="Genomic_DNA"/>
</dbReference>
<dbReference type="Proteomes" id="UP001153076">
    <property type="component" value="Unassembled WGS sequence"/>
</dbReference>
<keyword evidence="8" id="KW-1185">Reference proteome</keyword>
<dbReference type="SUPFAM" id="SSF54001">
    <property type="entry name" value="Cysteine proteinases"/>
    <property type="match status" value="1"/>
</dbReference>
<evidence type="ECO:0000256" key="2">
    <source>
        <dbReference type="ARBA" id="ARBA00022670"/>
    </source>
</evidence>
<dbReference type="GO" id="GO:0016929">
    <property type="term" value="F:deSUMOylase activity"/>
    <property type="evidence" value="ECO:0007669"/>
    <property type="project" value="TreeGrafter"/>
</dbReference>
<dbReference type="GO" id="GO:0006508">
    <property type="term" value="P:proteolysis"/>
    <property type="evidence" value="ECO:0007669"/>
    <property type="project" value="UniProtKB-KW"/>
</dbReference>